<evidence type="ECO:0000313" key="3">
    <source>
        <dbReference type="Proteomes" id="UP001283361"/>
    </source>
</evidence>
<dbReference type="AlphaFoldDB" id="A0AAE1BC27"/>
<protein>
    <submittedName>
        <fullName evidence="2">Uncharacterized protein</fullName>
    </submittedName>
</protein>
<name>A0AAE1BC27_9GAST</name>
<evidence type="ECO:0000256" key="1">
    <source>
        <dbReference type="SAM" id="MobiDB-lite"/>
    </source>
</evidence>
<evidence type="ECO:0000313" key="2">
    <source>
        <dbReference type="EMBL" id="KAK3803573.1"/>
    </source>
</evidence>
<reference evidence="2" key="1">
    <citation type="journal article" date="2023" name="G3 (Bethesda)">
        <title>A reference genome for the long-term kleptoplast-retaining sea slug Elysia crispata morphotype clarki.</title>
        <authorList>
            <person name="Eastman K.E."/>
            <person name="Pendleton A.L."/>
            <person name="Shaikh M.A."/>
            <person name="Suttiyut T."/>
            <person name="Ogas R."/>
            <person name="Tomko P."/>
            <person name="Gavelis G."/>
            <person name="Widhalm J.R."/>
            <person name="Wisecaver J.H."/>
        </authorList>
    </citation>
    <scope>NUCLEOTIDE SEQUENCE</scope>
    <source>
        <strain evidence="2">ECLA1</strain>
    </source>
</reference>
<proteinExistence type="predicted"/>
<keyword evidence="3" id="KW-1185">Reference proteome</keyword>
<dbReference type="EMBL" id="JAWDGP010000113">
    <property type="protein sequence ID" value="KAK3803573.1"/>
    <property type="molecule type" value="Genomic_DNA"/>
</dbReference>
<organism evidence="2 3">
    <name type="scientific">Elysia crispata</name>
    <name type="common">lettuce slug</name>
    <dbReference type="NCBI Taxonomy" id="231223"/>
    <lineage>
        <taxon>Eukaryota</taxon>
        <taxon>Metazoa</taxon>
        <taxon>Spiralia</taxon>
        <taxon>Lophotrochozoa</taxon>
        <taxon>Mollusca</taxon>
        <taxon>Gastropoda</taxon>
        <taxon>Heterobranchia</taxon>
        <taxon>Euthyneura</taxon>
        <taxon>Panpulmonata</taxon>
        <taxon>Sacoglossa</taxon>
        <taxon>Placobranchoidea</taxon>
        <taxon>Plakobranchidae</taxon>
        <taxon>Elysia</taxon>
    </lineage>
</organism>
<sequence>MIRGIWGSIHGFNLLQKGGLAGPVRAELISGPEFSPQPDPIQEENINMLCGLNGVAWRDVYQNLDHIIFLSLSSIKDTRGQSYRHVEIKALTITLATDSSALGNQEWSGHNTDRIARSSISRLIKMAPLSVPGLTTIYSTMLSSGNGQLNHWLTVVTSREPRGSEGEKWSTERLSSTWHEGGDDSSPCANPNPPSTLPLNCCVPAMLVYRNLETLLCPSNILGQIANNSQFLDSLSELCGG</sequence>
<feature type="compositionally biased region" description="Basic and acidic residues" evidence="1">
    <location>
        <begin position="161"/>
        <end position="171"/>
    </location>
</feature>
<comment type="caution">
    <text evidence="2">The sequence shown here is derived from an EMBL/GenBank/DDBJ whole genome shotgun (WGS) entry which is preliminary data.</text>
</comment>
<accession>A0AAE1BC27</accession>
<dbReference type="Proteomes" id="UP001283361">
    <property type="component" value="Unassembled WGS sequence"/>
</dbReference>
<gene>
    <name evidence="2" type="ORF">RRG08_023291</name>
</gene>
<feature type="region of interest" description="Disordered" evidence="1">
    <location>
        <begin position="161"/>
        <end position="191"/>
    </location>
</feature>